<gene>
    <name evidence="2" type="ORF">SNE40_003888</name>
</gene>
<dbReference type="InterPro" id="IPR000157">
    <property type="entry name" value="TIR_dom"/>
</dbReference>
<accession>A0AAN8KF25</accession>
<reference evidence="2 3" key="1">
    <citation type="submission" date="2024-01" db="EMBL/GenBank/DDBJ databases">
        <title>The genome of the rayed Mediterranean limpet Patella caerulea (Linnaeus, 1758).</title>
        <authorList>
            <person name="Anh-Thu Weber A."/>
            <person name="Halstead-Nussloch G."/>
        </authorList>
    </citation>
    <scope>NUCLEOTIDE SEQUENCE [LARGE SCALE GENOMIC DNA]</scope>
    <source>
        <strain evidence="2">AATW-2023a</strain>
        <tissue evidence="2">Whole specimen</tissue>
    </source>
</reference>
<dbReference type="InterPro" id="IPR016024">
    <property type="entry name" value="ARM-type_fold"/>
</dbReference>
<dbReference type="Pfam" id="PF13646">
    <property type="entry name" value="HEAT_2"/>
    <property type="match status" value="1"/>
</dbReference>
<dbReference type="InterPro" id="IPR011989">
    <property type="entry name" value="ARM-like"/>
</dbReference>
<name>A0AAN8KF25_PATCE</name>
<organism evidence="2 3">
    <name type="scientific">Patella caerulea</name>
    <name type="common">Rayed Mediterranean limpet</name>
    <dbReference type="NCBI Taxonomy" id="87958"/>
    <lineage>
        <taxon>Eukaryota</taxon>
        <taxon>Metazoa</taxon>
        <taxon>Spiralia</taxon>
        <taxon>Lophotrochozoa</taxon>
        <taxon>Mollusca</taxon>
        <taxon>Gastropoda</taxon>
        <taxon>Patellogastropoda</taxon>
        <taxon>Patelloidea</taxon>
        <taxon>Patellidae</taxon>
        <taxon>Patella</taxon>
    </lineage>
</organism>
<evidence type="ECO:0000313" key="2">
    <source>
        <dbReference type="EMBL" id="KAK6192419.1"/>
    </source>
</evidence>
<dbReference type="GO" id="GO:0007165">
    <property type="term" value="P:signal transduction"/>
    <property type="evidence" value="ECO:0007669"/>
    <property type="project" value="InterPro"/>
</dbReference>
<dbReference type="EMBL" id="JAZGQO010000002">
    <property type="protein sequence ID" value="KAK6192419.1"/>
    <property type="molecule type" value="Genomic_DNA"/>
</dbReference>
<sequence>MASPVKLSEIVLTGHKKDLAFVKKLAGSLKASNLDVWFNDPSSNEKGSGQRKSQAIMGCKIFAPVLSKDSVQEKGFSDELALAYISNSAIFPVGLSSFPEISAVLDVGSKLILARINWVFVCNDSEYDDSINNLIKSINHQLQLMDKMDTSVEIGTSNFIETHGMVISANQFTHTSNEHERAISPPKSPEVQDTQTVDFWDLHFKNRTQVKWTEFRDKFQQDYNSRIAELFTEDNQKLFRNLMFQDIFDLRKIVERKVYDKFCNDNPYSDPHCFFNQLQEYVIAHISLRQVFNMDSTLRITTIQNLGNFSFPAIVRGLTDMLKDEDPNIRAVAAIALAKSGKNRPDTVYKLIRILEDEDRLVRESACLSLGYLKASKAVNHVVDRWRNDPISTVREAASLALKRMNIEEAQECIKVTEVLSSEMKALRPQ</sequence>
<dbReference type="SUPFAM" id="SSF48371">
    <property type="entry name" value="ARM repeat"/>
    <property type="match status" value="1"/>
</dbReference>
<protein>
    <recommendedName>
        <fullName evidence="1">TIR domain-containing protein</fullName>
    </recommendedName>
</protein>
<dbReference type="Gene3D" id="1.25.10.10">
    <property type="entry name" value="Leucine-rich Repeat Variant"/>
    <property type="match status" value="1"/>
</dbReference>
<feature type="domain" description="TIR" evidence="1">
    <location>
        <begin position="16"/>
        <end position="134"/>
    </location>
</feature>
<dbReference type="Proteomes" id="UP001347796">
    <property type="component" value="Unassembled WGS sequence"/>
</dbReference>
<dbReference type="PANTHER" id="PTHR12697:SF15">
    <property type="entry name" value="TIR DOMAIN-CONTAINING PROTEIN"/>
    <property type="match status" value="1"/>
</dbReference>
<dbReference type="InterPro" id="IPR035897">
    <property type="entry name" value="Toll_tir_struct_dom_sf"/>
</dbReference>
<dbReference type="Pfam" id="PF13676">
    <property type="entry name" value="TIR_2"/>
    <property type="match status" value="1"/>
</dbReference>
<evidence type="ECO:0000259" key="1">
    <source>
        <dbReference type="Pfam" id="PF13676"/>
    </source>
</evidence>
<dbReference type="PANTHER" id="PTHR12697">
    <property type="entry name" value="PBS LYASE HEAT-LIKE PROTEIN"/>
    <property type="match status" value="1"/>
</dbReference>
<proteinExistence type="predicted"/>
<evidence type="ECO:0000313" key="3">
    <source>
        <dbReference type="Proteomes" id="UP001347796"/>
    </source>
</evidence>
<dbReference type="Gene3D" id="3.40.50.10140">
    <property type="entry name" value="Toll/interleukin-1 receptor homology (TIR) domain"/>
    <property type="match status" value="1"/>
</dbReference>
<comment type="caution">
    <text evidence="2">The sequence shown here is derived from an EMBL/GenBank/DDBJ whole genome shotgun (WGS) entry which is preliminary data.</text>
</comment>
<keyword evidence="3" id="KW-1185">Reference proteome</keyword>
<dbReference type="AlphaFoldDB" id="A0AAN8KF25"/>
<dbReference type="GO" id="GO:0016491">
    <property type="term" value="F:oxidoreductase activity"/>
    <property type="evidence" value="ECO:0007669"/>
    <property type="project" value="TreeGrafter"/>
</dbReference>